<comment type="similarity">
    <text evidence="2 10">Belongs to the purine nucleoside phosphorylase YfiH/LACC1 family.</text>
</comment>
<keyword evidence="4" id="KW-0479">Metal-binding</keyword>
<dbReference type="SUPFAM" id="SSF64438">
    <property type="entry name" value="CNF1/YfiH-like putative cysteine hydrolases"/>
    <property type="match status" value="1"/>
</dbReference>
<dbReference type="GO" id="GO:0017061">
    <property type="term" value="F:S-methyl-5-thioadenosine phosphorylase activity"/>
    <property type="evidence" value="ECO:0007669"/>
    <property type="project" value="UniProtKB-EC"/>
</dbReference>
<dbReference type="NCBIfam" id="TIGR00726">
    <property type="entry name" value="peptidoglycan editing factor PgeF"/>
    <property type="match status" value="1"/>
</dbReference>
<evidence type="ECO:0000256" key="10">
    <source>
        <dbReference type="RuleBase" id="RU361274"/>
    </source>
</evidence>
<comment type="catalytic activity">
    <reaction evidence="9">
        <text>S-methyl-5'-thioadenosine + phosphate = 5-(methylsulfanyl)-alpha-D-ribose 1-phosphate + adenine</text>
        <dbReference type="Rhea" id="RHEA:11852"/>
        <dbReference type="ChEBI" id="CHEBI:16708"/>
        <dbReference type="ChEBI" id="CHEBI:17509"/>
        <dbReference type="ChEBI" id="CHEBI:43474"/>
        <dbReference type="ChEBI" id="CHEBI:58533"/>
        <dbReference type="EC" id="2.4.2.28"/>
    </reaction>
    <physiologicalReaction direction="left-to-right" evidence="9">
        <dbReference type="Rhea" id="RHEA:11853"/>
    </physiologicalReaction>
</comment>
<reference evidence="11 12" key="1">
    <citation type="submission" date="2016-10" db="EMBL/GenBank/DDBJ databases">
        <authorList>
            <person name="de Groot N.N."/>
        </authorList>
    </citation>
    <scope>NUCLEOTIDE SEQUENCE [LARGE SCALE GENOMIC DNA]</scope>
    <source>
        <strain evidence="11 12">AR32</strain>
    </source>
</reference>
<gene>
    <name evidence="11" type="ORF">SAMN05216354_2598</name>
</gene>
<dbReference type="PANTHER" id="PTHR30616:SF2">
    <property type="entry name" value="PURINE NUCLEOSIDE PHOSPHORYLASE LACC1"/>
    <property type="match status" value="1"/>
</dbReference>
<evidence type="ECO:0000256" key="5">
    <source>
        <dbReference type="ARBA" id="ARBA00022801"/>
    </source>
</evidence>
<dbReference type="EMBL" id="FNUV01000007">
    <property type="protein sequence ID" value="SEG05040.1"/>
    <property type="molecule type" value="Genomic_DNA"/>
</dbReference>
<evidence type="ECO:0000256" key="1">
    <source>
        <dbReference type="ARBA" id="ARBA00000553"/>
    </source>
</evidence>
<dbReference type="CDD" id="cd16833">
    <property type="entry name" value="YfiH"/>
    <property type="match status" value="1"/>
</dbReference>
<organism evidence="11 12">
    <name type="scientific">Xylanibacter ruminicola</name>
    <name type="common">Prevotella ruminicola</name>
    <dbReference type="NCBI Taxonomy" id="839"/>
    <lineage>
        <taxon>Bacteria</taxon>
        <taxon>Pseudomonadati</taxon>
        <taxon>Bacteroidota</taxon>
        <taxon>Bacteroidia</taxon>
        <taxon>Bacteroidales</taxon>
        <taxon>Prevotellaceae</taxon>
        <taxon>Xylanibacter</taxon>
    </lineage>
</organism>
<evidence type="ECO:0000256" key="7">
    <source>
        <dbReference type="ARBA" id="ARBA00047989"/>
    </source>
</evidence>
<comment type="catalytic activity">
    <reaction evidence="1">
        <text>inosine + phosphate = alpha-D-ribose 1-phosphate + hypoxanthine</text>
        <dbReference type="Rhea" id="RHEA:27646"/>
        <dbReference type="ChEBI" id="CHEBI:17368"/>
        <dbReference type="ChEBI" id="CHEBI:17596"/>
        <dbReference type="ChEBI" id="CHEBI:43474"/>
        <dbReference type="ChEBI" id="CHEBI:57720"/>
        <dbReference type="EC" id="2.4.2.1"/>
    </reaction>
    <physiologicalReaction direction="left-to-right" evidence="1">
        <dbReference type="Rhea" id="RHEA:27647"/>
    </physiologicalReaction>
</comment>
<comment type="catalytic activity">
    <reaction evidence="8">
        <text>adenosine + phosphate = alpha-D-ribose 1-phosphate + adenine</text>
        <dbReference type="Rhea" id="RHEA:27642"/>
        <dbReference type="ChEBI" id="CHEBI:16335"/>
        <dbReference type="ChEBI" id="CHEBI:16708"/>
        <dbReference type="ChEBI" id="CHEBI:43474"/>
        <dbReference type="ChEBI" id="CHEBI:57720"/>
        <dbReference type="EC" id="2.4.2.1"/>
    </reaction>
    <physiologicalReaction direction="left-to-right" evidence="8">
        <dbReference type="Rhea" id="RHEA:27643"/>
    </physiologicalReaction>
</comment>
<accession>A0A1H5X0Y7</accession>
<dbReference type="InterPro" id="IPR038371">
    <property type="entry name" value="Cu_polyphenol_OxRdtase_sf"/>
</dbReference>
<evidence type="ECO:0000256" key="4">
    <source>
        <dbReference type="ARBA" id="ARBA00022723"/>
    </source>
</evidence>
<dbReference type="AlphaFoldDB" id="A0A1H5X0Y7"/>
<dbReference type="Pfam" id="PF02578">
    <property type="entry name" value="Cu-oxidase_4"/>
    <property type="match status" value="1"/>
</dbReference>
<evidence type="ECO:0000313" key="11">
    <source>
        <dbReference type="EMBL" id="SEG05040.1"/>
    </source>
</evidence>
<dbReference type="Gene3D" id="3.60.140.10">
    <property type="entry name" value="CNF1/YfiH-like putative cysteine hydrolases"/>
    <property type="match status" value="1"/>
</dbReference>
<protein>
    <recommendedName>
        <fullName evidence="10">Purine nucleoside phosphorylase</fullName>
    </recommendedName>
</protein>
<dbReference type="PANTHER" id="PTHR30616">
    <property type="entry name" value="UNCHARACTERIZED PROTEIN YFIH"/>
    <property type="match status" value="1"/>
</dbReference>
<evidence type="ECO:0000256" key="3">
    <source>
        <dbReference type="ARBA" id="ARBA00022679"/>
    </source>
</evidence>
<dbReference type="Proteomes" id="UP000236735">
    <property type="component" value="Unassembled WGS sequence"/>
</dbReference>
<evidence type="ECO:0000256" key="6">
    <source>
        <dbReference type="ARBA" id="ARBA00022833"/>
    </source>
</evidence>
<keyword evidence="3" id="KW-0808">Transferase</keyword>
<keyword evidence="5" id="KW-0378">Hydrolase</keyword>
<evidence type="ECO:0000256" key="8">
    <source>
        <dbReference type="ARBA" id="ARBA00048968"/>
    </source>
</evidence>
<evidence type="ECO:0000313" key="12">
    <source>
        <dbReference type="Proteomes" id="UP000236735"/>
    </source>
</evidence>
<comment type="catalytic activity">
    <reaction evidence="7">
        <text>adenosine + H2O + H(+) = inosine + NH4(+)</text>
        <dbReference type="Rhea" id="RHEA:24408"/>
        <dbReference type="ChEBI" id="CHEBI:15377"/>
        <dbReference type="ChEBI" id="CHEBI:15378"/>
        <dbReference type="ChEBI" id="CHEBI:16335"/>
        <dbReference type="ChEBI" id="CHEBI:17596"/>
        <dbReference type="ChEBI" id="CHEBI:28938"/>
        <dbReference type="EC" id="3.5.4.4"/>
    </reaction>
    <physiologicalReaction direction="left-to-right" evidence="7">
        <dbReference type="Rhea" id="RHEA:24409"/>
    </physiologicalReaction>
</comment>
<dbReference type="RefSeq" id="WP_103916149.1">
    <property type="nucleotide sequence ID" value="NZ_FNUV01000007.1"/>
</dbReference>
<evidence type="ECO:0000256" key="2">
    <source>
        <dbReference type="ARBA" id="ARBA00007353"/>
    </source>
</evidence>
<name>A0A1H5X0Y7_XYLRU</name>
<dbReference type="GO" id="GO:0016787">
    <property type="term" value="F:hydrolase activity"/>
    <property type="evidence" value="ECO:0007669"/>
    <property type="project" value="UniProtKB-KW"/>
</dbReference>
<dbReference type="InterPro" id="IPR003730">
    <property type="entry name" value="Cu_polyphenol_OxRdtase"/>
</dbReference>
<dbReference type="InterPro" id="IPR011324">
    <property type="entry name" value="Cytotoxic_necrot_fac-like_cat"/>
</dbReference>
<evidence type="ECO:0000256" key="9">
    <source>
        <dbReference type="ARBA" id="ARBA00049893"/>
    </source>
</evidence>
<dbReference type="GO" id="GO:0005507">
    <property type="term" value="F:copper ion binding"/>
    <property type="evidence" value="ECO:0007669"/>
    <property type="project" value="TreeGrafter"/>
</dbReference>
<proteinExistence type="inferred from homology"/>
<keyword evidence="6" id="KW-0862">Zinc</keyword>
<sequence length="258" mass="29034">MRPQLTYYDLGEGVTAFSTTRHGGYSQGNYSELNVNLYCGDALEAIRQNRILLCRELDITTDRLIMPHQVHGKTIFRVTDNFLLMPDTTRNQELDGVDAVMTDVRDVCVGVSTADCIPILIYSPECHAVCAVHAGWRGTVQRITHEAVLAMIKAYRCCPERLMAVIGPGISLKNFEVGDEVYEQFRNADFPMDLISKRYTKWHIDLWACNCLQLQSAGLLPQHIQVSGVCTYDHADVFFSARRLGIDSGRIFTGIVIR</sequence>